<dbReference type="Pfam" id="PF12762">
    <property type="entry name" value="DDE_Tnp_IS1595"/>
    <property type="match status" value="1"/>
</dbReference>
<accession>A0A085NPP0</accession>
<feature type="region of interest" description="Disordered" evidence="1">
    <location>
        <begin position="430"/>
        <end position="454"/>
    </location>
</feature>
<dbReference type="AlphaFoldDB" id="A0A085NPP0"/>
<feature type="compositionally biased region" description="Basic and acidic residues" evidence="1">
    <location>
        <begin position="430"/>
        <end position="445"/>
    </location>
</feature>
<reference evidence="3" key="1">
    <citation type="journal article" date="2014" name="Nat. Genet.">
        <title>Genome and transcriptome of the porcine whipworm Trichuris suis.</title>
        <authorList>
            <person name="Jex A.R."/>
            <person name="Nejsum P."/>
            <person name="Schwarz E.M."/>
            <person name="Hu L."/>
            <person name="Young N.D."/>
            <person name="Hall R.S."/>
            <person name="Korhonen P.K."/>
            <person name="Liao S."/>
            <person name="Thamsborg S."/>
            <person name="Xia J."/>
            <person name="Xu P."/>
            <person name="Wang S."/>
            <person name="Scheerlinck J.P."/>
            <person name="Hofmann A."/>
            <person name="Sternberg P.W."/>
            <person name="Wang J."/>
            <person name="Gasser R.B."/>
        </authorList>
    </citation>
    <scope>NUCLEOTIDE SEQUENCE [LARGE SCALE GENOMIC DNA]</scope>
    <source>
        <strain evidence="3">DCEP-RM93F</strain>
    </source>
</reference>
<sequence>MYQLGSYDMNHRVRLFTLQSVILHLRPSSRSSAIRFLQEKGILHQQRLCTRGHAMKLTVERNGKAPRWRCRKAECKTEVSLRTGTWFEGLKLDFRTAVLFIYSWSNDYWSTKFCSKELGLSTNCLVSWKRLLREVAAESLLSNPLVIGGPNCTVEVDETLYAKSKFHRGRRYPKQWVVFGGVCRETGESFLVPVANRSSRTLIPLIRQYIRPGTTVMTDCWAGYRSLSREDYTHLRVNHSINFVHPDDPEVHTQTVESLWAQVKRSNKLRCGTRRSELDSYLCEFMWRRRLRPNEDPFDKILGDIARNWPPLAIKEKLHSRIQVVSRQDGERNQQFTGGQEVWRDAEDSDRLEEIGRGTEEDTKEEMCKALRHCPLAGTGEPFGRMGTTTATERPHYRKNGRERSGDEVGPFQPARILRLYRNDWMVQPFHEEEGPSPETEDKSCTENACGFGR</sequence>
<dbReference type="Proteomes" id="UP000030758">
    <property type="component" value="Unassembled WGS sequence"/>
</dbReference>
<evidence type="ECO:0000259" key="2">
    <source>
        <dbReference type="SMART" id="SM01126"/>
    </source>
</evidence>
<name>A0A085NPP0_9BILA</name>
<dbReference type="NCBIfam" id="NF033547">
    <property type="entry name" value="transpos_IS1595"/>
    <property type="match status" value="1"/>
</dbReference>
<feature type="domain" description="ISXO2-like transposase" evidence="2">
    <location>
        <begin position="146"/>
        <end position="290"/>
    </location>
</feature>
<dbReference type="InterPro" id="IPR053164">
    <property type="entry name" value="IS1016-like_transposase"/>
</dbReference>
<dbReference type="InterPro" id="IPR024445">
    <property type="entry name" value="Tnp_ISXO2-like"/>
</dbReference>
<dbReference type="PANTHER" id="PTHR47163:SF2">
    <property type="entry name" value="SI:DKEY-17M8.2"/>
    <property type="match status" value="1"/>
</dbReference>
<proteinExistence type="predicted"/>
<dbReference type="EMBL" id="KL367482">
    <property type="protein sequence ID" value="KFD71436.1"/>
    <property type="molecule type" value="Genomic_DNA"/>
</dbReference>
<evidence type="ECO:0000313" key="3">
    <source>
        <dbReference type="EMBL" id="KFD71436.1"/>
    </source>
</evidence>
<organism evidence="3">
    <name type="scientific">Trichuris suis</name>
    <name type="common">pig whipworm</name>
    <dbReference type="NCBI Taxonomy" id="68888"/>
    <lineage>
        <taxon>Eukaryota</taxon>
        <taxon>Metazoa</taxon>
        <taxon>Ecdysozoa</taxon>
        <taxon>Nematoda</taxon>
        <taxon>Enoplea</taxon>
        <taxon>Dorylaimia</taxon>
        <taxon>Trichinellida</taxon>
        <taxon>Trichuridae</taxon>
        <taxon>Trichuris</taxon>
    </lineage>
</organism>
<evidence type="ECO:0000256" key="1">
    <source>
        <dbReference type="SAM" id="MobiDB-lite"/>
    </source>
</evidence>
<feature type="region of interest" description="Disordered" evidence="1">
    <location>
        <begin position="379"/>
        <end position="410"/>
    </location>
</feature>
<protein>
    <recommendedName>
        <fullName evidence="2">ISXO2-like transposase domain-containing protein</fullName>
    </recommendedName>
</protein>
<dbReference type="PANTHER" id="PTHR47163">
    <property type="entry name" value="DDE_TNP_IS1595 DOMAIN-CONTAINING PROTEIN"/>
    <property type="match status" value="1"/>
</dbReference>
<dbReference type="SMART" id="SM01126">
    <property type="entry name" value="DDE_Tnp_IS1595"/>
    <property type="match status" value="1"/>
</dbReference>
<gene>
    <name evidence="3" type="ORF">M514_16368</name>
</gene>